<name>A0AAE7V634_9CAUD</name>
<organism evidence="1 2">
    <name type="scientific">Klebsiella phage BUCT_47333</name>
    <dbReference type="NCBI Taxonomy" id="2849972"/>
    <lineage>
        <taxon>Viruses</taxon>
        <taxon>Duplodnaviria</taxon>
        <taxon>Heunggongvirae</taxon>
        <taxon>Uroviricota</taxon>
        <taxon>Caudoviricetes</taxon>
        <taxon>Jameshumphriesvirinae</taxon>
        <taxon>Ringroadvirus</taxon>
        <taxon>Ringroadvirus BUCT47333</taxon>
    </lineage>
</organism>
<protein>
    <submittedName>
        <fullName evidence="1">Uncharacterized protein</fullName>
    </submittedName>
</protein>
<evidence type="ECO:0000313" key="1">
    <source>
        <dbReference type="EMBL" id="QXG78667.1"/>
    </source>
</evidence>
<reference evidence="1" key="1">
    <citation type="submission" date="2021-06" db="EMBL/GenBank/DDBJ databases">
        <authorList>
            <person name="Zhang G."/>
            <person name="Liu Y."/>
            <person name="Wang J."/>
            <person name="Chen Y."/>
        </authorList>
    </citation>
    <scope>NUCLEOTIDE SEQUENCE</scope>
    <source>
        <strain evidence="1">Klebsiella pneumoniae 1118</strain>
    </source>
</reference>
<proteinExistence type="predicted"/>
<accession>A0AAE7V634</accession>
<dbReference type="RefSeq" id="YP_010683804.1">
    <property type="nucleotide sequence ID" value="NC_071130.1"/>
</dbReference>
<dbReference type="KEGG" id="vg:78058342"/>
<dbReference type="GeneID" id="78058342"/>
<dbReference type="EMBL" id="MZ398021">
    <property type="protein sequence ID" value="QXG78667.1"/>
    <property type="molecule type" value="Genomic_DNA"/>
</dbReference>
<sequence length="71" mass="7971">MVGRILVAGFKLDDIKIELHEYDSVTGMGFITLRASDDLFEFIAGNTGDKPASYISRKKGIYESLLMQLRD</sequence>
<keyword evidence="2" id="KW-1185">Reference proteome</keyword>
<dbReference type="Proteomes" id="UP000828234">
    <property type="component" value="Segment"/>
</dbReference>
<evidence type="ECO:0000313" key="2">
    <source>
        <dbReference type="Proteomes" id="UP000828234"/>
    </source>
</evidence>